<dbReference type="GO" id="GO:0016747">
    <property type="term" value="F:acyltransferase activity, transferring groups other than amino-acyl groups"/>
    <property type="evidence" value="ECO:0007669"/>
    <property type="project" value="InterPro"/>
</dbReference>
<keyword evidence="4" id="KW-1185">Reference proteome</keyword>
<dbReference type="InterPro" id="IPR002656">
    <property type="entry name" value="Acyl_transf_3_dom"/>
</dbReference>
<dbReference type="EMBL" id="RYZR01000003">
    <property type="protein sequence ID" value="RUL66092.1"/>
    <property type="molecule type" value="Genomic_DNA"/>
</dbReference>
<feature type="transmembrane region" description="Helical" evidence="1">
    <location>
        <begin position="131"/>
        <end position="152"/>
    </location>
</feature>
<feature type="transmembrane region" description="Helical" evidence="1">
    <location>
        <begin position="224"/>
        <end position="242"/>
    </location>
</feature>
<keyword evidence="3" id="KW-0808">Transferase</keyword>
<dbReference type="GO" id="GO:0009103">
    <property type="term" value="P:lipopolysaccharide biosynthetic process"/>
    <property type="evidence" value="ECO:0007669"/>
    <property type="project" value="TreeGrafter"/>
</dbReference>
<keyword evidence="1" id="KW-0812">Transmembrane</keyword>
<dbReference type="AlphaFoldDB" id="A0A432LXR4"/>
<comment type="caution">
    <text evidence="3">The sequence shown here is derived from an EMBL/GenBank/DDBJ whole genome shotgun (WGS) entry which is preliminary data.</text>
</comment>
<dbReference type="PANTHER" id="PTHR23028:SF53">
    <property type="entry name" value="ACYL_TRANSF_3 DOMAIN-CONTAINING PROTEIN"/>
    <property type="match status" value="1"/>
</dbReference>
<protein>
    <submittedName>
        <fullName evidence="3">Acyltransferase</fullName>
    </submittedName>
</protein>
<gene>
    <name evidence="3" type="ORF">EKH79_05195</name>
</gene>
<dbReference type="PANTHER" id="PTHR23028">
    <property type="entry name" value="ACETYLTRANSFERASE"/>
    <property type="match status" value="1"/>
</dbReference>
<feature type="transmembrane region" description="Helical" evidence="1">
    <location>
        <begin position="12"/>
        <end position="33"/>
    </location>
</feature>
<dbReference type="Proteomes" id="UP000267077">
    <property type="component" value="Unassembled WGS sequence"/>
</dbReference>
<feature type="transmembrane region" description="Helical" evidence="1">
    <location>
        <begin position="159"/>
        <end position="177"/>
    </location>
</feature>
<evidence type="ECO:0000256" key="1">
    <source>
        <dbReference type="SAM" id="Phobius"/>
    </source>
</evidence>
<proteinExistence type="predicted"/>
<dbReference type="GO" id="GO:0016020">
    <property type="term" value="C:membrane"/>
    <property type="evidence" value="ECO:0007669"/>
    <property type="project" value="TreeGrafter"/>
</dbReference>
<feature type="transmembrane region" description="Helical" evidence="1">
    <location>
        <begin position="80"/>
        <end position="99"/>
    </location>
</feature>
<accession>A0A432LXR4</accession>
<reference evidence="3 4" key="1">
    <citation type="submission" date="2018-12" db="EMBL/GenBank/DDBJ databases">
        <title>Dyella dinghuensis sp. nov. DHOA06 and Dyella choica sp. nov. 4M-K27, isolated from forest soil.</title>
        <authorList>
            <person name="Qiu L.-H."/>
            <person name="Gao Z.-H."/>
        </authorList>
    </citation>
    <scope>NUCLEOTIDE SEQUENCE [LARGE SCALE GENOMIC DNA]</scope>
    <source>
        <strain evidence="3 4">DHOA06</strain>
    </source>
</reference>
<feature type="domain" description="Acyltransferase 3" evidence="2">
    <location>
        <begin position="5"/>
        <end position="333"/>
    </location>
</feature>
<feature type="transmembrane region" description="Helical" evidence="1">
    <location>
        <begin position="248"/>
        <end position="270"/>
    </location>
</feature>
<dbReference type="InterPro" id="IPR050879">
    <property type="entry name" value="Acyltransferase_3"/>
</dbReference>
<feature type="transmembrane region" description="Helical" evidence="1">
    <location>
        <begin position="316"/>
        <end position="337"/>
    </location>
</feature>
<sequence length="368" mass="41062">MHRLPGLDLLRAIAIVWVMLFHSWIVGGLGSPYDAVAGYGWMGVDLFFVLSGYLIGYQLLKPLSLGEPLRLAEFYRRRAYRILPAFLTVLAIYVLLPGWREAPGLQPAWQFLTFTVNLLIDYQHNQAFSHAWSLCVEEHFYLLFPLLAWGLARCRSRTLVIGLCLFVVAAGMLIRGYASMHGKDYLESIYYPTYTRLDGLMAGVLLAAIQSYQPQRWARLQGHANTLAVAGLIIVGFSMWLFRDRSFAPVVFGFPLLALGFALLVAAAATKQSFGRWQVPGAGWMAAMSYSLYLSHKLAMHRVASSLATHPQIHGWAAFLLYAVTIFLFGTLLHYGVERPFLRLRDRHTAALGRPAIAASGPLPAAND</sequence>
<keyword evidence="3" id="KW-0012">Acyltransferase</keyword>
<evidence type="ECO:0000259" key="2">
    <source>
        <dbReference type="Pfam" id="PF01757"/>
    </source>
</evidence>
<feature type="transmembrane region" description="Helical" evidence="1">
    <location>
        <begin position="39"/>
        <end position="60"/>
    </location>
</feature>
<dbReference type="OrthoDB" id="9767863at2"/>
<evidence type="ECO:0000313" key="3">
    <source>
        <dbReference type="EMBL" id="RUL66092.1"/>
    </source>
</evidence>
<name>A0A432LXR4_9GAMM</name>
<evidence type="ECO:0000313" key="4">
    <source>
        <dbReference type="Proteomes" id="UP000267077"/>
    </source>
</evidence>
<dbReference type="RefSeq" id="WP_126672718.1">
    <property type="nucleotide sequence ID" value="NZ_RYZR01000003.1"/>
</dbReference>
<keyword evidence="1" id="KW-0472">Membrane</keyword>
<dbReference type="Pfam" id="PF01757">
    <property type="entry name" value="Acyl_transf_3"/>
    <property type="match status" value="1"/>
</dbReference>
<organism evidence="3 4">
    <name type="scientific">Dyella dinghuensis</name>
    <dbReference type="NCBI Taxonomy" id="1920169"/>
    <lineage>
        <taxon>Bacteria</taxon>
        <taxon>Pseudomonadati</taxon>
        <taxon>Pseudomonadota</taxon>
        <taxon>Gammaproteobacteria</taxon>
        <taxon>Lysobacterales</taxon>
        <taxon>Rhodanobacteraceae</taxon>
        <taxon>Dyella</taxon>
    </lineage>
</organism>
<keyword evidence="1" id="KW-1133">Transmembrane helix</keyword>